<dbReference type="InterPro" id="IPR006564">
    <property type="entry name" value="Znf_PMZ"/>
</dbReference>
<evidence type="ECO:0000256" key="2">
    <source>
        <dbReference type="ARBA" id="ARBA00022723"/>
    </source>
</evidence>
<evidence type="ECO:0000256" key="5">
    <source>
        <dbReference type="ARBA" id="ARBA00023242"/>
    </source>
</evidence>
<evidence type="ECO:0000256" key="1">
    <source>
        <dbReference type="ARBA" id="ARBA00004123"/>
    </source>
</evidence>
<evidence type="ECO:0000256" key="6">
    <source>
        <dbReference type="PROSITE-ProRule" id="PRU00325"/>
    </source>
</evidence>
<dbReference type="PROSITE" id="PS00354">
    <property type="entry name" value="HMGI_Y"/>
    <property type="match status" value="1"/>
</dbReference>
<dbReference type="PANTHER" id="PTHR31973:SF187">
    <property type="entry name" value="MUTATOR TRANSPOSASE MUDRA PROTEIN"/>
    <property type="match status" value="1"/>
</dbReference>
<feature type="region of interest" description="Disordered" evidence="7">
    <location>
        <begin position="196"/>
        <end position="232"/>
    </location>
</feature>
<comment type="subcellular location">
    <subcellularLocation>
        <location evidence="1">Nucleus</location>
    </subcellularLocation>
</comment>
<dbReference type="RefSeq" id="XP_010424660.1">
    <property type="nucleotide sequence ID" value="XM_010426358.1"/>
</dbReference>
<dbReference type="SMART" id="SM00575">
    <property type="entry name" value="ZnF_PMZ"/>
    <property type="match status" value="1"/>
</dbReference>
<evidence type="ECO:0000259" key="8">
    <source>
        <dbReference type="PROSITE" id="PS50966"/>
    </source>
</evidence>
<keyword evidence="4" id="KW-0862">Zinc</keyword>
<dbReference type="Pfam" id="PF04434">
    <property type="entry name" value="SWIM"/>
    <property type="match status" value="1"/>
</dbReference>
<accession>A0ABM0TDC3</accession>
<dbReference type="GeneID" id="104709800"/>
<keyword evidence="3 6" id="KW-0863">Zinc-finger</keyword>
<keyword evidence="2" id="KW-0479">Metal-binding</keyword>
<sequence>MAELKAYNPQAYASLQLTNPLTWSRAFFRIGTLYNDNLNNLSESFNRTIRQAKKKPLLDMLEDIRRQCMVRNAKCFVIADRMKTWFTKRAHAEIEKMIVGAGACQRYMARHNIHEVYQNGVGYSVDMNERTCGCKKWQMVGIPCVHDACVILGKREKVEDYVNACYTRIRWKETYMDGIRPVQGMKLWPRLNRLTVLPPPWRRGNPGRPSNYARRKGRNESSSSSNKMSREKRVMTCSNCFQQGHNKHGCKNPTVVASAPKRPRGRPRKNQEPQEPTVGSQARQGSQGPAVGSQAQKGSQGPAVGSHGEAGGSQRQEEQGLGRFASWFQCSS</sequence>
<reference evidence="10" key="2">
    <citation type="submission" date="2025-08" db="UniProtKB">
        <authorList>
            <consortium name="RefSeq"/>
        </authorList>
    </citation>
    <scope>IDENTIFICATION</scope>
    <source>
        <tissue evidence="10">Leaf</tissue>
    </source>
</reference>
<feature type="domain" description="SWIM-type" evidence="8">
    <location>
        <begin position="123"/>
        <end position="155"/>
    </location>
</feature>
<organism evidence="9 10">
    <name type="scientific">Camelina sativa</name>
    <name type="common">False flax</name>
    <name type="synonym">Myagrum sativum</name>
    <dbReference type="NCBI Taxonomy" id="90675"/>
    <lineage>
        <taxon>Eukaryota</taxon>
        <taxon>Viridiplantae</taxon>
        <taxon>Streptophyta</taxon>
        <taxon>Embryophyta</taxon>
        <taxon>Tracheophyta</taxon>
        <taxon>Spermatophyta</taxon>
        <taxon>Magnoliopsida</taxon>
        <taxon>eudicotyledons</taxon>
        <taxon>Gunneridae</taxon>
        <taxon>Pentapetalae</taxon>
        <taxon>rosids</taxon>
        <taxon>malvids</taxon>
        <taxon>Brassicales</taxon>
        <taxon>Brassicaceae</taxon>
        <taxon>Camelineae</taxon>
        <taxon>Camelina</taxon>
    </lineage>
</organism>
<name>A0ABM0TDC3_CAMSA</name>
<dbReference type="InterPro" id="IPR007527">
    <property type="entry name" value="Znf_SWIM"/>
</dbReference>
<reference evidence="9" key="1">
    <citation type="journal article" date="2014" name="Nat. Commun.">
        <title>The emerging biofuel crop Camelina sativa retains a highly undifferentiated hexaploid genome structure.</title>
        <authorList>
            <person name="Kagale S."/>
            <person name="Koh C."/>
            <person name="Nixon J."/>
            <person name="Bollina V."/>
            <person name="Clarke W.E."/>
            <person name="Tuteja R."/>
            <person name="Spillane C."/>
            <person name="Robinson S.J."/>
            <person name="Links M.G."/>
            <person name="Clarke C."/>
            <person name="Higgins E.E."/>
            <person name="Huebert T."/>
            <person name="Sharpe A.G."/>
            <person name="Parkin I.A."/>
        </authorList>
    </citation>
    <scope>NUCLEOTIDE SEQUENCE [LARGE SCALE GENOMIC DNA]</scope>
    <source>
        <strain evidence="9">cv. DH55</strain>
    </source>
</reference>
<evidence type="ECO:0000256" key="4">
    <source>
        <dbReference type="ARBA" id="ARBA00022833"/>
    </source>
</evidence>
<dbReference type="InterPro" id="IPR000637">
    <property type="entry name" value="HMGI/Y_DNA-bd_CS"/>
</dbReference>
<dbReference type="PANTHER" id="PTHR31973">
    <property type="entry name" value="POLYPROTEIN, PUTATIVE-RELATED"/>
    <property type="match status" value="1"/>
</dbReference>
<evidence type="ECO:0000256" key="3">
    <source>
        <dbReference type="ARBA" id="ARBA00022771"/>
    </source>
</evidence>
<feature type="compositionally biased region" description="Polar residues" evidence="7">
    <location>
        <begin position="273"/>
        <end position="299"/>
    </location>
</feature>
<dbReference type="PROSITE" id="PS50966">
    <property type="entry name" value="ZF_SWIM"/>
    <property type="match status" value="1"/>
</dbReference>
<evidence type="ECO:0000313" key="9">
    <source>
        <dbReference type="Proteomes" id="UP000694864"/>
    </source>
</evidence>
<proteinExistence type="predicted"/>
<gene>
    <name evidence="10" type="primary">LOC104709800</name>
</gene>
<dbReference type="Proteomes" id="UP000694864">
    <property type="component" value="Chromosome 8"/>
</dbReference>
<keyword evidence="5" id="KW-0539">Nucleus</keyword>
<evidence type="ECO:0000256" key="7">
    <source>
        <dbReference type="SAM" id="MobiDB-lite"/>
    </source>
</evidence>
<evidence type="ECO:0000313" key="10">
    <source>
        <dbReference type="RefSeq" id="XP_010424660.1"/>
    </source>
</evidence>
<feature type="region of interest" description="Disordered" evidence="7">
    <location>
        <begin position="248"/>
        <end position="332"/>
    </location>
</feature>
<keyword evidence="9" id="KW-1185">Reference proteome</keyword>
<protein>
    <submittedName>
        <fullName evidence="10">Uncharacterized protein LOC104709800</fullName>
    </submittedName>
</protein>